<accession>A0A3N4L6F4</accession>
<sequence length="169" mass="19294">MDVVSDGDDEVPDGENKPIAILFWVSDSDVGTYRDVNGWIWDERVRRNIAEIHLMTLDRIWDMVKAYVPAGRKLREFIGTLKDPTPLNFTFPADYISLYSNSEVRGFFQMTKGNPVNLLVILHTLPPRANLPLPRAAYFELKKFASPTEYNNYTENSDAIVWNATSVGH</sequence>
<organism evidence="1 2">
    <name type="scientific">Terfezia boudieri ATCC MYA-4762</name>
    <dbReference type="NCBI Taxonomy" id="1051890"/>
    <lineage>
        <taxon>Eukaryota</taxon>
        <taxon>Fungi</taxon>
        <taxon>Dikarya</taxon>
        <taxon>Ascomycota</taxon>
        <taxon>Pezizomycotina</taxon>
        <taxon>Pezizomycetes</taxon>
        <taxon>Pezizales</taxon>
        <taxon>Pezizaceae</taxon>
        <taxon>Terfezia</taxon>
    </lineage>
</organism>
<evidence type="ECO:0000313" key="1">
    <source>
        <dbReference type="EMBL" id="RPB18156.1"/>
    </source>
</evidence>
<reference evidence="1 2" key="1">
    <citation type="journal article" date="2018" name="Nat. Ecol. Evol.">
        <title>Pezizomycetes genomes reveal the molecular basis of ectomycorrhizal truffle lifestyle.</title>
        <authorList>
            <person name="Murat C."/>
            <person name="Payen T."/>
            <person name="Noel B."/>
            <person name="Kuo A."/>
            <person name="Morin E."/>
            <person name="Chen J."/>
            <person name="Kohler A."/>
            <person name="Krizsan K."/>
            <person name="Balestrini R."/>
            <person name="Da Silva C."/>
            <person name="Montanini B."/>
            <person name="Hainaut M."/>
            <person name="Levati E."/>
            <person name="Barry K.W."/>
            <person name="Belfiori B."/>
            <person name="Cichocki N."/>
            <person name="Clum A."/>
            <person name="Dockter R.B."/>
            <person name="Fauchery L."/>
            <person name="Guy J."/>
            <person name="Iotti M."/>
            <person name="Le Tacon F."/>
            <person name="Lindquist E.A."/>
            <person name="Lipzen A."/>
            <person name="Malagnac F."/>
            <person name="Mello A."/>
            <person name="Molinier V."/>
            <person name="Miyauchi S."/>
            <person name="Poulain J."/>
            <person name="Riccioni C."/>
            <person name="Rubini A."/>
            <person name="Sitrit Y."/>
            <person name="Splivallo R."/>
            <person name="Traeger S."/>
            <person name="Wang M."/>
            <person name="Zifcakova L."/>
            <person name="Wipf D."/>
            <person name="Zambonelli A."/>
            <person name="Paolocci F."/>
            <person name="Nowrousian M."/>
            <person name="Ottonello S."/>
            <person name="Baldrian P."/>
            <person name="Spatafora J.W."/>
            <person name="Henrissat B."/>
            <person name="Nagy L.G."/>
            <person name="Aury J.M."/>
            <person name="Wincker P."/>
            <person name="Grigoriev I.V."/>
            <person name="Bonfante P."/>
            <person name="Martin F.M."/>
        </authorList>
    </citation>
    <scope>NUCLEOTIDE SEQUENCE [LARGE SCALE GENOMIC DNA]</scope>
    <source>
        <strain evidence="1 2">ATCC MYA-4762</strain>
    </source>
</reference>
<protein>
    <submittedName>
        <fullName evidence="1">Uncharacterized protein</fullName>
    </submittedName>
</protein>
<dbReference type="InParanoid" id="A0A3N4L6F4"/>
<dbReference type="OrthoDB" id="5478207at2759"/>
<dbReference type="Proteomes" id="UP000267821">
    <property type="component" value="Unassembled WGS sequence"/>
</dbReference>
<dbReference type="AlphaFoldDB" id="A0A3N4L6F4"/>
<proteinExistence type="predicted"/>
<gene>
    <name evidence="1" type="ORF">L211DRAFT_854396</name>
</gene>
<evidence type="ECO:0000313" key="2">
    <source>
        <dbReference type="Proteomes" id="UP000267821"/>
    </source>
</evidence>
<dbReference type="EMBL" id="ML121676">
    <property type="protein sequence ID" value="RPB18156.1"/>
    <property type="molecule type" value="Genomic_DNA"/>
</dbReference>
<name>A0A3N4L6F4_9PEZI</name>
<keyword evidence="2" id="KW-1185">Reference proteome</keyword>